<dbReference type="EMBL" id="CP002038">
    <property type="protein sequence ID" value="ADM97078.1"/>
    <property type="molecule type" value="Genomic_DNA"/>
</dbReference>
<evidence type="ECO:0000313" key="2">
    <source>
        <dbReference type="Proteomes" id="UP000006859"/>
    </source>
</evidence>
<keyword evidence="2" id="KW-1185">Reference proteome</keyword>
<reference evidence="1 2" key="1">
    <citation type="journal article" date="2011" name="J. Bacteriol.">
        <title>Genome sequence of the plant-pathogenic bacterium Dickeya dadantii 3937.</title>
        <authorList>
            <person name="Glasner J.D."/>
            <person name="Yang C.H."/>
            <person name="Reverchon S."/>
            <person name="Hugouvieux-Cotte-Pattat N."/>
            <person name="Condemine G."/>
            <person name="Bohin J.P."/>
            <person name="Van Gijsegem F."/>
            <person name="Yang S."/>
            <person name="Franza T."/>
            <person name="Expert D."/>
            <person name="Plunkett G. III"/>
            <person name="San Francisco M.J."/>
            <person name="Charkowski A.O."/>
            <person name="Py B."/>
            <person name="Bell K."/>
            <person name="Rauscher L."/>
            <person name="Rodriguez-Palenzuela P."/>
            <person name="Toussaint A."/>
            <person name="Holeva M.C."/>
            <person name="He S.Y."/>
            <person name="Douet V."/>
            <person name="Boccara M."/>
            <person name="Blanco C."/>
            <person name="Toth I."/>
            <person name="Anderson B.D."/>
            <person name="Biehl B.S."/>
            <person name="Mau B."/>
            <person name="Flynn S.M."/>
            <person name="Barras F."/>
            <person name="Lindeberg M."/>
            <person name="Birch P.R."/>
            <person name="Tsuyumu S."/>
            <person name="Shi X."/>
            <person name="Hibbing M."/>
            <person name="Yap M.N."/>
            <person name="Carpentier M."/>
            <person name="Dassa E."/>
            <person name="Umehara M."/>
            <person name="Kim J.F."/>
            <person name="Rusch M."/>
            <person name="Soni P."/>
            <person name="Mayhew G.F."/>
            <person name="Fouts D.E."/>
            <person name="Gill S.R."/>
            <person name="Blattner F.R."/>
            <person name="Keen N.T."/>
            <person name="Perna N.T."/>
        </authorList>
    </citation>
    <scope>NUCLEOTIDE SEQUENCE [LARGE SCALE GENOMIC DNA]</scope>
    <source>
        <strain evidence="1 2">3937</strain>
    </source>
</reference>
<proteinExistence type="predicted"/>
<accession>E0SAM0</accession>
<dbReference type="Pfam" id="PF10809">
    <property type="entry name" value="DUF2732"/>
    <property type="match status" value="1"/>
</dbReference>
<evidence type="ECO:0008006" key="3">
    <source>
        <dbReference type="Google" id="ProtNLM"/>
    </source>
</evidence>
<name>E0SAM0_DICD3</name>
<protein>
    <recommendedName>
        <fullName evidence="3">DUF2732 family protein</fullName>
    </recommendedName>
</protein>
<dbReference type="STRING" id="198628.Dda3937_04480"/>
<dbReference type="eggNOG" id="ENOG50339VV">
    <property type="taxonomic scope" value="Bacteria"/>
</dbReference>
<gene>
    <name evidence="1" type="ordered locus">Dda3937_04480</name>
</gene>
<dbReference type="InterPro" id="IPR020126">
    <property type="entry name" value="DUF2732"/>
</dbReference>
<dbReference type="KEGG" id="ddd:Dda3937_04480"/>
<organism evidence="1 2">
    <name type="scientific">Dickeya dadantii (strain 3937)</name>
    <name type="common">Erwinia chrysanthemi (strain 3937)</name>
    <dbReference type="NCBI Taxonomy" id="198628"/>
    <lineage>
        <taxon>Bacteria</taxon>
        <taxon>Pseudomonadati</taxon>
        <taxon>Pseudomonadota</taxon>
        <taxon>Gammaproteobacteria</taxon>
        <taxon>Enterobacterales</taxon>
        <taxon>Pectobacteriaceae</taxon>
        <taxon>Dickeya</taxon>
    </lineage>
</organism>
<evidence type="ECO:0000313" key="1">
    <source>
        <dbReference type="EMBL" id="ADM97078.1"/>
    </source>
</evidence>
<sequence length="75" mass="8682">MRNSELARATLADEALAELLTRARMEERKNQHLSVSMRLTSLTIHAQRKGMSVSEVLELFRKESERFEHSAQELI</sequence>
<dbReference type="OrthoDB" id="6546490at2"/>
<dbReference type="RefSeq" id="WP_013316554.1">
    <property type="nucleotide sequence ID" value="NC_014500.1"/>
</dbReference>
<dbReference type="AlphaFoldDB" id="E0SAM0"/>
<dbReference type="HOGENOM" id="CLU_185179_1_0_6"/>
<dbReference type="Proteomes" id="UP000006859">
    <property type="component" value="Chromosome"/>
</dbReference>